<evidence type="ECO:0000313" key="4">
    <source>
        <dbReference type="EMBL" id="KAJ9637386.1"/>
    </source>
</evidence>
<dbReference type="Proteomes" id="UP001172681">
    <property type="component" value="Unassembled WGS sequence"/>
</dbReference>
<dbReference type="PROSITE" id="PS00455">
    <property type="entry name" value="AMP_BINDING"/>
    <property type="match status" value="1"/>
</dbReference>
<dbReference type="Pfam" id="PF13193">
    <property type="entry name" value="AMP-binding_C"/>
    <property type="match status" value="1"/>
</dbReference>
<dbReference type="SUPFAM" id="SSF56801">
    <property type="entry name" value="Acetyl-CoA synthetase-like"/>
    <property type="match status" value="1"/>
</dbReference>
<feature type="transmembrane region" description="Helical" evidence="1">
    <location>
        <begin position="261"/>
        <end position="280"/>
    </location>
</feature>
<keyword evidence="1" id="KW-0472">Membrane</keyword>
<evidence type="ECO:0000313" key="5">
    <source>
        <dbReference type="Proteomes" id="UP001172681"/>
    </source>
</evidence>
<feature type="domain" description="AMP-binding enzyme C-terminal" evidence="3">
    <location>
        <begin position="475"/>
        <end position="550"/>
    </location>
</feature>
<organism evidence="4 5">
    <name type="scientific">Knufia peltigerae</name>
    <dbReference type="NCBI Taxonomy" id="1002370"/>
    <lineage>
        <taxon>Eukaryota</taxon>
        <taxon>Fungi</taxon>
        <taxon>Dikarya</taxon>
        <taxon>Ascomycota</taxon>
        <taxon>Pezizomycotina</taxon>
        <taxon>Eurotiomycetes</taxon>
        <taxon>Chaetothyriomycetidae</taxon>
        <taxon>Chaetothyriales</taxon>
        <taxon>Trichomeriaceae</taxon>
        <taxon>Knufia</taxon>
    </lineage>
</organism>
<evidence type="ECO:0000256" key="1">
    <source>
        <dbReference type="SAM" id="Phobius"/>
    </source>
</evidence>
<evidence type="ECO:0000259" key="2">
    <source>
        <dbReference type="Pfam" id="PF00501"/>
    </source>
</evidence>
<dbReference type="InterPro" id="IPR020845">
    <property type="entry name" value="AMP-binding_CS"/>
</dbReference>
<name>A0AA39CZ11_9EURO</name>
<proteinExistence type="predicted"/>
<dbReference type="PANTHER" id="PTHR24096">
    <property type="entry name" value="LONG-CHAIN-FATTY-ACID--COA LIGASE"/>
    <property type="match status" value="1"/>
</dbReference>
<dbReference type="GO" id="GO:0016405">
    <property type="term" value="F:CoA-ligase activity"/>
    <property type="evidence" value="ECO:0007669"/>
    <property type="project" value="TreeGrafter"/>
</dbReference>
<dbReference type="InterPro" id="IPR025110">
    <property type="entry name" value="AMP-bd_C"/>
</dbReference>
<comment type="caution">
    <text evidence="4">The sequence shown here is derived from an EMBL/GenBank/DDBJ whole genome shotgun (WGS) entry which is preliminary data.</text>
</comment>
<gene>
    <name evidence="4" type="ORF">H2204_004810</name>
</gene>
<evidence type="ECO:0008006" key="6">
    <source>
        <dbReference type="Google" id="ProtNLM"/>
    </source>
</evidence>
<dbReference type="PANTHER" id="PTHR24096:SF424">
    <property type="entry name" value="ACETYL-COA SYNTHETASE-LIKE PROTEIN-RELATED"/>
    <property type="match status" value="1"/>
</dbReference>
<dbReference type="AlphaFoldDB" id="A0AA39CZ11"/>
<evidence type="ECO:0000259" key="3">
    <source>
        <dbReference type="Pfam" id="PF13193"/>
    </source>
</evidence>
<keyword evidence="1" id="KW-1133">Transmembrane helix</keyword>
<dbReference type="Pfam" id="PF00501">
    <property type="entry name" value="AMP-binding"/>
    <property type="match status" value="1"/>
</dbReference>
<dbReference type="InterPro" id="IPR000873">
    <property type="entry name" value="AMP-dep_synth/lig_dom"/>
</dbReference>
<dbReference type="InterPro" id="IPR042099">
    <property type="entry name" value="ANL_N_sf"/>
</dbReference>
<keyword evidence="1" id="KW-0812">Transmembrane</keyword>
<dbReference type="EMBL" id="JAPDRN010000025">
    <property type="protein sequence ID" value="KAJ9637386.1"/>
    <property type="molecule type" value="Genomic_DNA"/>
</dbReference>
<feature type="transmembrane region" description="Helical" evidence="1">
    <location>
        <begin position="286"/>
        <end position="307"/>
    </location>
</feature>
<dbReference type="InterPro" id="IPR045851">
    <property type="entry name" value="AMP-bd_C_sf"/>
</dbReference>
<reference evidence="4" key="1">
    <citation type="submission" date="2022-10" db="EMBL/GenBank/DDBJ databases">
        <title>Culturing micro-colonial fungi from biological soil crusts in the Mojave desert and describing Neophaeococcomyces mojavensis, and introducing the new genera and species Taxawa tesnikishii.</title>
        <authorList>
            <person name="Kurbessoian T."/>
            <person name="Stajich J.E."/>
        </authorList>
    </citation>
    <scope>NUCLEOTIDE SEQUENCE</scope>
    <source>
        <strain evidence="4">TK_35</strain>
    </source>
</reference>
<accession>A0AA39CZ11</accession>
<dbReference type="Gene3D" id="3.40.50.12780">
    <property type="entry name" value="N-terminal domain of ligase-like"/>
    <property type="match status" value="1"/>
</dbReference>
<sequence length="570" mass="63277">MAKHFDSKFVLDVPMVDLPTLIFSSGDAEQRARPQYFDAEHPERWFSLQQAEVLVKRLGMGLQKLGLQPNDKVLLFSTNSLYFPVLYWGVVAAGCVFTGCSPSASVAELSYQLKDSDAVMIITNATGARTAIEAVKQVGLPQERVFEFADPHDHNTKSGLPSWTSIWASESEAQGWTWRTFSSMQEAQTTTAAINYSSGTTGVPKGVEISHYNLVSNSLQVAFKRSLVADTPRARERKSRVDLLGERWLAPLPMFHAYGQAYYCVTAALMGVKVFIMMQYSIEKYLLFLDIYRITFLTGVPTLMVALSKHPNAKLFNLKAIESVVTGSAPLSPEIGRLVEKTHLRPGVQVKQGWGLTETTCSATGFAQDDEDDGSSIGWLNPNMSAKIVPVSEHGFEQTTNLPYAVGEIWIAGPNVMIGYYKRPRETAETIIYEDGKRWMKTGDVGYVDSRGCLFIVDRLKELIKVKGLQVAPAEIEQTLLTNPGIVDAAVVGERRQDGEYPKAFVVKAPESQITAEEVQRFVETRMSRHKWLTAGVYFINVIPRTASGKVVRRQLQKLKPGSKASNTKL</sequence>
<keyword evidence="5" id="KW-1185">Reference proteome</keyword>
<protein>
    <recommendedName>
        <fullName evidence="6">4-coumarate--CoA ligase</fullName>
    </recommendedName>
</protein>
<feature type="domain" description="AMP-dependent synthetase/ligase" evidence="2">
    <location>
        <begin position="33"/>
        <end position="421"/>
    </location>
</feature>
<dbReference type="Gene3D" id="3.30.300.30">
    <property type="match status" value="1"/>
</dbReference>